<keyword evidence="1" id="KW-0472">Membrane</keyword>
<feature type="transmembrane region" description="Helical" evidence="1">
    <location>
        <begin position="56"/>
        <end position="74"/>
    </location>
</feature>
<dbReference type="Pfam" id="PF05975">
    <property type="entry name" value="EcsB"/>
    <property type="match status" value="1"/>
</dbReference>
<feature type="transmembrane region" description="Helical" evidence="1">
    <location>
        <begin position="31"/>
        <end position="50"/>
    </location>
</feature>
<proteinExistence type="predicted"/>
<dbReference type="InterPro" id="IPR010288">
    <property type="entry name" value="EcsB_ABC"/>
</dbReference>
<evidence type="ECO:0000313" key="2">
    <source>
        <dbReference type="EMBL" id="MBB3113662.1"/>
    </source>
</evidence>
<feature type="transmembrane region" description="Helical" evidence="1">
    <location>
        <begin position="380"/>
        <end position="398"/>
    </location>
</feature>
<dbReference type="Proteomes" id="UP000570361">
    <property type="component" value="Unassembled WGS sequence"/>
</dbReference>
<dbReference type="AlphaFoldDB" id="A0A7W5B3C0"/>
<accession>A0A7W5B3C0</accession>
<keyword evidence="3" id="KW-1185">Reference proteome</keyword>
<reference evidence="2 3" key="1">
    <citation type="submission" date="2020-08" db="EMBL/GenBank/DDBJ databases">
        <title>Genomic Encyclopedia of Type Strains, Phase III (KMG-III): the genomes of soil and plant-associated and newly described type strains.</title>
        <authorList>
            <person name="Whitman W."/>
        </authorList>
    </citation>
    <scope>NUCLEOTIDE SEQUENCE [LARGE SCALE GENOMIC DNA]</scope>
    <source>
        <strain evidence="2 3">CECT 5862</strain>
    </source>
</reference>
<feature type="transmembrane region" description="Helical" evidence="1">
    <location>
        <begin position="306"/>
        <end position="328"/>
    </location>
</feature>
<dbReference type="GO" id="GO:0016020">
    <property type="term" value="C:membrane"/>
    <property type="evidence" value="ECO:0007669"/>
    <property type="project" value="InterPro"/>
</dbReference>
<organism evidence="2 3">
    <name type="scientific">Paenibacillus phyllosphaerae</name>
    <dbReference type="NCBI Taxonomy" id="274593"/>
    <lineage>
        <taxon>Bacteria</taxon>
        <taxon>Bacillati</taxon>
        <taxon>Bacillota</taxon>
        <taxon>Bacilli</taxon>
        <taxon>Bacillales</taxon>
        <taxon>Paenibacillaceae</taxon>
        <taxon>Paenibacillus</taxon>
    </lineage>
</organism>
<name>A0A7W5B3C0_9BACL</name>
<feature type="transmembrane region" description="Helical" evidence="1">
    <location>
        <begin position="281"/>
        <end position="300"/>
    </location>
</feature>
<dbReference type="PIRSF" id="PIRSF037259">
    <property type="entry name" value="EcsB_ABC"/>
    <property type="match status" value="1"/>
</dbReference>
<feature type="transmembrane region" description="Helical" evidence="1">
    <location>
        <begin position="106"/>
        <end position="127"/>
    </location>
</feature>
<gene>
    <name evidence="2" type="ORF">FHS18_005775</name>
</gene>
<keyword evidence="1" id="KW-1133">Transmembrane helix</keyword>
<feature type="transmembrane region" description="Helical" evidence="1">
    <location>
        <begin position="189"/>
        <end position="206"/>
    </location>
</feature>
<protein>
    <submittedName>
        <fullName evidence="2">ABC-2 type transport system permease protein</fullName>
    </submittedName>
</protein>
<dbReference type="EMBL" id="JACHXK010000020">
    <property type="protein sequence ID" value="MBB3113662.1"/>
    <property type="molecule type" value="Genomic_DNA"/>
</dbReference>
<feature type="transmembrane region" description="Helical" evidence="1">
    <location>
        <begin position="133"/>
        <end position="154"/>
    </location>
</feature>
<evidence type="ECO:0000313" key="3">
    <source>
        <dbReference type="Proteomes" id="UP000570361"/>
    </source>
</evidence>
<evidence type="ECO:0000256" key="1">
    <source>
        <dbReference type="SAM" id="Phobius"/>
    </source>
</evidence>
<keyword evidence="1" id="KW-0812">Transmembrane</keyword>
<dbReference type="RefSeq" id="WP_183603731.1">
    <property type="nucleotide sequence ID" value="NZ_JACHXK010000020.1"/>
</dbReference>
<feature type="transmembrane region" description="Helical" evidence="1">
    <location>
        <begin position="358"/>
        <end position="374"/>
    </location>
</feature>
<feature type="transmembrane region" description="Helical" evidence="1">
    <location>
        <begin position="166"/>
        <end position="183"/>
    </location>
</feature>
<comment type="caution">
    <text evidence="2">The sequence shown here is derived from an EMBL/GenBank/DDBJ whole genome shotgun (WGS) entry which is preliminary data.</text>
</comment>
<sequence length="414" mass="46514">MERSVESLWKARVGAFWRESMPYISDMLRSGVPFVFAMAALTALASYTSLLRDMPADFPFTIVGIAALTPFISYNPLRTWLREADLVFLMPLEGQMDRYISKSLRYNGLAGLAAVLFVCLIYIPIYVKGPGQLHAALLVGVVIALKLLGAYAAWQERRMVWNGSRRGIRVLRWLVTAVCVGALVQSEPWIGLTITLLSIVLFGLLYRSMSKFRLPWQTLIREERKTKRRYVVFFSAFADVPSETANIARRGYLAWMAKSIAYKQSNAFVYLYAHSLYRTELGGITLRLTLLGMFCGALAAESGLALGWGAAAVYVLFVWLVGVQLAALTQAHRHSVWRHVYPLPDRLRFEAVQRVDRSAYVLCAILLLVPHAILLPGQGYIAQLVVNALAAVVLILLVRPGRLRRKMQLDLEED</sequence>